<evidence type="ECO:0000313" key="2">
    <source>
        <dbReference type="Proteomes" id="UP000887013"/>
    </source>
</evidence>
<dbReference type="Proteomes" id="UP000887013">
    <property type="component" value="Unassembled WGS sequence"/>
</dbReference>
<organism evidence="1 2">
    <name type="scientific">Nephila pilipes</name>
    <name type="common">Giant wood spider</name>
    <name type="synonym">Nephila maculata</name>
    <dbReference type="NCBI Taxonomy" id="299642"/>
    <lineage>
        <taxon>Eukaryota</taxon>
        <taxon>Metazoa</taxon>
        <taxon>Ecdysozoa</taxon>
        <taxon>Arthropoda</taxon>
        <taxon>Chelicerata</taxon>
        <taxon>Arachnida</taxon>
        <taxon>Araneae</taxon>
        <taxon>Araneomorphae</taxon>
        <taxon>Entelegynae</taxon>
        <taxon>Araneoidea</taxon>
        <taxon>Nephilidae</taxon>
        <taxon>Nephila</taxon>
    </lineage>
</organism>
<evidence type="ECO:0000313" key="1">
    <source>
        <dbReference type="EMBL" id="GFT44559.1"/>
    </source>
</evidence>
<protein>
    <submittedName>
        <fullName evidence="1">Uncharacterized protein</fullName>
    </submittedName>
</protein>
<keyword evidence="2" id="KW-1185">Reference proteome</keyword>
<reference evidence="1" key="1">
    <citation type="submission" date="2020-08" db="EMBL/GenBank/DDBJ databases">
        <title>Multicomponent nature underlies the extraordinary mechanical properties of spider dragline silk.</title>
        <authorList>
            <person name="Kono N."/>
            <person name="Nakamura H."/>
            <person name="Mori M."/>
            <person name="Yoshida Y."/>
            <person name="Ohtoshi R."/>
            <person name="Malay A.D."/>
            <person name="Moran D.A.P."/>
            <person name="Tomita M."/>
            <person name="Numata K."/>
            <person name="Arakawa K."/>
        </authorList>
    </citation>
    <scope>NUCLEOTIDE SEQUENCE</scope>
</reference>
<dbReference type="AlphaFoldDB" id="A0A8X6TU82"/>
<name>A0A8X6TU82_NEPPI</name>
<comment type="caution">
    <text evidence="1">The sequence shown here is derived from an EMBL/GenBank/DDBJ whole genome shotgun (WGS) entry which is preliminary data.</text>
</comment>
<proteinExistence type="predicted"/>
<dbReference type="EMBL" id="BMAW01064315">
    <property type="protein sequence ID" value="GFT44559.1"/>
    <property type="molecule type" value="Genomic_DNA"/>
</dbReference>
<accession>A0A8X6TU82</accession>
<gene>
    <name evidence="1" type="ORF">NPIL_20431</name>
</gene>
<sequence>MIETHLHPLPVWLIDTLTHTFRPWCACAVCGRSCNDGNPGIIVMRQRIFPDTSAIYRFVHLDHSRWAILMDSIHPTFVFRSIIIVLSDELV</sequence>